<feature type="transmembrane region" description="Helical" evidence="1">
    <location>
        <begin position="48"/>
        <end position="72"/>
    </location>
</feature>
<organism evidence="2 3">
    <name type="scientific">Halogeometricum luteum</name>
    <dbReference type="NCBI Taxonomy" id="2950537"/>
    <lineage>
        <taxon>Archaea</taxon>
        <taxon>Methanobacteriati</taxon>
        <taxon>Methanobacteriota</taxon>
        <taxon>Stenosarchaea group</taxon>
        <taxon>Halobacteria</taxon>
        <taxon>Halobacteriales</taxon>
        <taxon>Haloferacaceae</taxon>
        <taxon>Halogeometricum</taxon>
    </lineage>
</organism>
<dbReference type="EMBL" id="JAMQOQ010000009">
    <property type="protein sequence ID" value="MDS0296888.1"/>
    <property type="molecule type" value="Genomic_DNA"/>
</dbReference>
<feature type="transmembrane region" description="Helical" evidence="1">
    <location>
        <begin position="20"/>
        <end position="41"/>
    </location>
</feature>
<keyword evidence="1" id="KW-0812">Transmembrane</keyword>
<evidence type="ECO:0000256" key="1">
    <source>
        <dbReference type="SAM" id="Phobius"/>
    </source>
</evidence>
<evidence type="ECO:0000313" key="2">
    <source>
        <dbReference type="EMBL" id="MDS0296888.1"/>
    </source>
</evidence>
<gene>
    <name evidence="2" type="ORF">NDI79_22225</name>
</gene>
<keyword evidence="1" id="KW-0472">Membrane</keyword>
<keyword evidence="3" id="KW-1185">Reference proteome</keyword>
<keyword evidence="1" id="KW-1133">Transmembrane helix</keyword>
<protein>
    <submittedName>
        <fullName evidence="2">Uncharacterized protein</fullName>
    </submittedName>
</protein>
<sequence length="75" mass="7985">MSNINYGLVDWPRPATTGDVAVNGIAYNSVLVLGIGLAQVGWIASDNILLGVAIGAILPSWFLKHIHLLVFLGEE</sequence>
<accession>A0ABU2G9S2</accession>
<dbReference type="RefSeq" id="WP_310930824.1">
    <property type="nucleotide sequence ID" value="NZ_JAMQOQ010000009.1"/>
</dbReference>
<comment type="caution">
    <text evidence="2">The sequence shown here is derived from an EMBL/GenBank/DDBJ whole genome shotgun (WGS) entry which is preliminary data.</text>
</comment>
<evidence type="ECO:0000313" key="3">
    <source>
        <dbReference type="Proteomes" id="UP001254813"/>
    </source>
</evidence>
<proteinExistence type="predicted"/>
<dbReference type="Proteomes" id="UP001254813">
    <property type="component" value="Unassembled WGS sequence"/>
</dbReference>
<reference evidence="2 3" key="1">
    <citation type="submission" date="2022-06" db="EMBL/GenBank/DDBJ databases">
        <title>Halogeometricum sp. a new haloarchaeum isolate from saline soil.</title>
        <authorList>
            <person name="Strakova D."/>
            <person name="Galisteo C."/>
            <person name="Sanchez-Porro C."/>
            <person name="Ventosa A."/>
        </authorList>
    </citation>
    <scope>NUCLEOTIDE SEQUENCE [LARGE SCALE GENOMIC DNA]</scope>
    <source>
        <strain evidence="3">S3BR25-2</strain>
    </source>
</reference>
<name>A0ABU2G9S2_9EURY</name>